<reference evidence="12 13" key="2">
    <citation type="journal article" date="2016" name="Genome Announc.">
        <title>Draft Genome Sequence of Zhouia amylolytica AD3, Isolated from Tidal Flat Sediment.</title>
        <authorList>
            <person name="Jia B."/>
            <person name="Jin H.M."/>
            <person name="Lee H.J."/>
            <person name="Jeon C.O."/>
        </authorList>
    </citation>
    <scope>NUCLEOTIDE SEQUENCE [LARGE SCALE GENOMIC DNA]</scope>
    <source>
        <strain evidence="12 13">AD3</strain>
    </source>
</reference>
<dbReference type="CDD" id="cd09019">
    <property type="entry name" value="galactose_mutarotase_like"/>
    <property type="match status" value="1"/>
</dbReference>
<evidence type="ECO:0000256" key="2">
    <source>
        <dbReference type="ARBA" id="ARBA00005028"/>
    </source>
</evidence>
<dbReference type="eggNOG" id="COG2017">
    <property type="taxonomic scope" value="Bacteria"/>
</dbReference>
<evidence type="ECO:0000256" key="6">
    <source>
        <dbReference type="ARBA" id="ARBA00023235"/>
    </source>
</evidence>
<keyword evidence="5" id="KW-0106">Calcium</keyword>
<dbReference type="InterPro" id="IPR011013">
    <property type="entry name" value="Gal_mutarotase_sf_dom"/>
</dbReference>
<dbReference type="InterPro" id="IPR008183">
    <property type="entry name" value="Aldose_1/G6P_1-epimerase"/>
</dbReference>
<dbReference type="PIRSF" id="PIRSF005096">
    <property type="entry name" value="GALM"/>
    <property type="match status" value="1"/>
</dbReference>
<keyword evidence="13" id="KW-1185">Reference proteome</keyword>
<dbReference type="InterPro" id="IPR014718">
    <property type="entry name" value="GH-type_carb-bd"/>
</dbReference>
<sequence length="332" mass="37806">MQKDNIFLISMKFFNLIQQHTIANEHLKLVTINHGASVQKLFFKDVNNQEINVVLGFKNPDDYLNNPAFIGNSIGRYAGRLKKGFTINGDYYPLYHEEGVHLHGGKEGFSAKNWEVEEIKNGENPFIKYTYYSKDGEEGYPGNLKVSVTYKLNGKSFIIFYEAETDKTTHLNLTNHNYYNLNGKGSVRNHCLKVNTNQFLEFTPDKLPSGNILNTTGTPYDFSKEEKLMDKKDFKGVDNCFLINNPEPVATLYSESTGIEMKVKTNQPAIVIYTPQNLPAGNYNNSFSEFSSICFEAQGYPDAPNQPEFPSTLLKKGEKYTNHSIFEFDIRS</sequence>
<comment type="similarity">
    <text evidence="3 8">Belongs to the aldose epimerase family.</text>
</comment>
<comment type="subunit">
    <text evidence="4">Monomer.</text>
</comment>
<evidence type="ECO:0000256" key="1">
    <source>
        <dbReference type="ARBA" id="ARBA00001913"/>
    </source>
</evidence>
<dbReference type="GO" id="GO:0005737">
    <property type="term" value="C:cytoplasm"/>
    <property type="evidence" value="ECO:0007669"/>
    <property type="project" value="TreeGrafter"/>
</dbReference>
<evidence type="ECO:0000256" key="8">
    <source>
        <dbReference type="PIRNR" id="PIRNR005096"/>
    </source>
</evidence>
<dbReference type="Proteomes" id="UP000018850">
    <property type="component" value="Unassembled WGS sequence"/>
</dbReference>
<feature type="binding site" evidence="11">
    <location>
        <begin position="176"/>
        <end position="178"/>
    </location>
    <ligand>
        <name>beta-D-galactose</name>
        <dbReference type="ChEBI" id="CHEBI:27667"/>
    </ligand>
</feature>
<evidence type="ECO:0000256" key="3">
    <source>
        <dbReference type="ARBA" id="ARBA00006206"/>
    </source>
</evidence>
<protein>
    <recommendedName>
        <fullName evidence="8">Aldose 1-epimerase</fullName>
        <ecNumber evidence="8">5.1.3.3</ecNumber>
    </recommendedName>
</protein>
<dbReference type="PANTHER" id="PTHR10091">
    <property type="entry name" value="ALDOSE-1-EPIMERASE"/>
    <property type="match status" value="1"/>
</dbReference>
<accession>W2UPW3</accession>
<dbReference type="EC" id="5.1.3.3" evidence="8"/>
<dbReference type="UniPathway" id="UPA00242"/>
<feature type="active site" description="Proton acceptor" evidence="9">
    <location>
        <position position="296"/>
    </location>
</feature>
<evidence type="ECO:0000313" key="13">
    <source>
        <dbReference type="Proteomes" id="UP000018850"/>
    </source>
</evidence>
<comment type="pathway">
    <text evidence="2 8">Carbohydrate metabolism; hexose metabolism.</text>
</comment>
<evidence type="ECO:0000256" key="7">
    <source>
        <dbReference type="ARBA" id="ARBA00023277"/>
    </source>
</evidence>
<dbReference type="InterPro" id="IPR047215">
    <property type="entry name" value="Galactose_mutarotase-like"/>
</dbReference>
<comment type="caution">
    <text evidence="12">The sequence shown here is derived from an EMBL/GenBank/DDBJ whole genome shotgun (WGS) entry which is preliminary data.</text>
</comment>
<dbReference type="GO" id="GO:0033499">
    <property type="term" value="P:galactose catabolic process via UDP-galactose, Leloir pathway"/>
    <property type="evidence" value="ECO:0007669"/>
    <property type="project" value="TreeGrafter"/>
</dbReference>
<dbReference type="PANTHER" id="PTHR10091:SF0">
    <property type="entry name" value="GALACTOSE MUTAROTASE"/>
    <property type="match status" value="1"/>
</dbReference>
<keyword evidence="6 8" id="KW-0413">Isomerase</keyword>
<dbReference type="EMBL" id="AYXY01000019">
    <property type="protein sequence ID" value="ETN96038.1"/>
    <property type="molecule type" value="Genomic_DNA"/>
</dbReference>
<evidence type="ECO:0000256" key="11">
    <source>
        <dbReference type="PIRSR" id="PIRSR005096-3"/>
    </source>
</evidence>
<dbReference type="InterPro" id="IPR015443">
    <property type="entry name" value="Aldose_1-epimerase"/>
</dbReference>
<dbReference type="AlphaFoldDB" id="W2UPW3"/>
<dbReference type="SUPFAM" id="SSF74650">
    <property type="entry name" value="Galactose mutarotase-like"/>
    <property type="match status" value="1"/>
</dbReference>
<dbReference type="GO" id="GO:0006006">
    <property type="term" value="P:glucose metabolic process"/>
    <property type="evidence" value="ECO:0007669"/>
    <property type="project" value="TreeGrafter"/>
</dbReference>
<feature type="binding site" evidence="10">
    <location>
        <position position="238"/>
    </location>
    <ligand>
        <name>beta-D-galactose</name>
        <dbReference type="ChEBI" id="CHEBI:27667"/>
    </ligand>
</feature>
<dbReference type="PATRIC" id="fig|1286632.3.peg.1749"/>
<organism evidence="12 13">
    <name type="scientific">Zhouia amylolytica AD3</name>
    <dbReference type="NCBI Taxonomy" id="1286632"/>
    <lineage>
        <taxon>Bacteria</taxon>
        <taxon>Pseudomonadati</taxon>
        <taxon>Bacteroidota</taxon>
        <taxon>Flavobacteriia</taxon>
        <taxon>Flavobacteriales</taxon>
        <taxon>Flavobacteriaceae</taxon>
        <taxon>Zhouia</taxon>
    </lineage>
</organism>
<evidence type="ECO:0000256" key="4">
    <source>
        <dbReference type="ARBA" id="ARBA00011245"/>
    </source>
</evidence>
<evidence type="ECO:0000256" key="9">
    <source>
        <dbReference type="PIRSR" id="PIRSR005096-1"/>
    </source>
</evidence>
<dbReference type="GO" id="GO:0030246">
    <property type="term" value="F:carbohydrate binding"/>
    <property type="evidence" value="ECO:0007669"/>
    <property type="project" value="InterPro"/>
</dbReference>
<dbReference type="Pfam" id="PF01263">
    <property type="entry name" value="Aldose_epim"/>
    <property type="match status" value="1"/>
</dbReference>
<comment type="catalytic activity">
    <reaction evidence="8">
        <text>alpha-D-glucose = beta-D-glucose</text>
        <dbReference type="Rhea" id="RHEA:10264"/>
        <dbReference type="ChEBI" id="CHEBI:15903"/>
        <dbReference type="ChEBI" id="CHEBI:17925"/>
        <dbReference type="EC" id="5.1.3.3"/>
    </reaction>
</comment>
<dbReference type="STRING" id="376730.SAMN04487906_0598"/>
<keyword evidence="7 8" id="KW-0119">Carbohydrate metabolism</keyword>
<gene>
    <name evidence="12" type="ORF">P278_17600</name>
</gene>
<proteinExistence type="inferred from homology"/>
<evidence type="ECO:0000313" key="12">
    <source>
        <dbReference type="EMBL" id="ETN96038.1"/>
    </source>
</evidence>
<dbReference type="GO" id="GO:0004034">
    <property type="term" value="F:aldose 1-epimerase activity"/>
    <property type="evidence" value="ECO:0007669"/>
    <property type="project" value="UniProtKB-EC"/>
</dbReference>
<comment type="cofactor">
    <cofactor evidence="1">
        <name>Ca(2+)</name>
        <dbReference type="ChEBI" id="CHEBI:29108"/>
    </cofactor>
</comment>
<evidence type="ECO:0000256" key="10">
    <source>
        <dbReference type="PIRSR" id="PIRSR005096-2"/>
    </source>
</evidence>
<dbReference type="Gene3D" id="2.70.98.10">
    <property type="match status" value="1"/>
</dbReference>
<evidence type="ECO:0000256" key="5">
    <source>
        <dbReference type="ARBA" id="ARBA00022837"/>
    </source>
</evidence>
<name>W2UPW3_9FLAO</name>
<feature type="active site" description="Proton donor" evidence="9">
    <location>
        <position position="176"/>
    </location>
</feature>
<reference evidence="13" key="1">
    <citation type="submission" date="2013-11" db="EMBL/GenBank/DDBJ databases">
        <title>Draft genome sequence from a member of Zhouia, isolated tidal flat.</title>
        <authorList>
            <person name="Jin H."/>
            <person name="Jeon C.O."/>
        </authorList>
    </citation>
    <scope>NUCLEOTIDE SEQUENCE [LARGE SCALE GENOMIC DNA]</scope>
    <source>
        <strain evidence="13">AD3</strain>
    </source>
</reference>